<dbReference type="GO" id="GO:0003700">
    <property type="term" value="F:DNA-binding transcription factor activity"/>
    <property type="evidence" value="ECO:0007669"/>
    <property type="project" value="InterPro"/>
</dbReference>
<dbReference type="SUPFAM" id="SSF53850">
    <property type="entry name" value="Periplasmic binding protein-like II"/>
    <property type="match status" value="1"/>
</dbReference>
<proteinExistence type="inferred from homology"/>
<dbReference type="InterPro" id="IPR005119">
    <property type="entry name" value="LysR_subst-bd"/>
</dbReference>
<name>A0A3S4V808_9ACTN</name>
<evidence type="ECO:0000313" key="8">
    <source>
        <dbReference type="EMBL" id="VEI03888.1"/>
    </source>
</evidence>
<evidence type="ECO:0000256" key="5">
    <source>
        <dbReference type="ARBA" id="ARBA00023163"/>
    </source>
</evidence>
<dbReference type="Pfam" id="PF00126">
    <property type="entry name" value="HTH_1"/>
    <property type="match status" value="1"/>
</dbReference>
<evidence type="ECO:0000256" key="2">
    <source>
        <dbReference type="ARBA" id="ARBA00023015"/>
    </source>
</evidence>
<dbReference type="Gene3D" id="3.40.190.10">
    <property type="entry name" value="Periplasmic binding protein-like II"/>
    <property type="match status" value="2"/>
</dbReference>
<evidence type="ECO:0000313" key="9">
    <source>
        <dbReference type="Proteomes" id="UP000277858"/>
    </source>
</evidence>
<keyword evidence="2" id="KW-0805">Transcription regulation</keyword>
<accession>A0A3S4V808</accession>
<dbReference type="PANTHER" id="PTHR30346:SF26">
    <property type="entry name" value="HYDROGEN PEROXIDE-INDUCIBLE GENES ACTIVATOR"/>
    <property type="match status" value="1"/>
</dbReference>
<dbReference type="Gene3D" id="1.10.10.10">
    <property type="entry name" value="Winged helix-like DNA-binding domain superfamily/Winged helix DNA-binding domain"/>
    <property type="match status" value="1"/>
</dbReference>
<dbReference type="InterPro" id="IPR000847">
    <property type="entry name" value="LysR_HTH_N"/>
</dbReference>
<protein>
    <recommendedName>
        <fullName evidence="6">Probable hydrogen peroxide-inducible genes activator</fullName>
    </recommendedName>
</protein>
<dbReference type="InterPro" id="IPR036388">
    <property type="entry name" value="WH-like_DNA-bd_sf"/>
</dbReference>
<evidence type="ECO:0000256" key="6">
    <source>
        <dbReference type="ARBA" id="ARBA00040885"/>
    </source>
</evidence>
<dbReference type="PANTHER" id="PTHR30346">
    <property type="entry name" value="TRANSCRIPTIONAL DUAL REGULATOR HCAR-RELATED"/>
    <property type="match status" value="1"/>
</dbReference>
<keyword evidence="3" id="KW-0238">DNA-binding</keyword>
<evidence type="ECO:0000256" key="1">
    <source>
        <dbReference type="ARBA" id="ARBA00009437"/>
    </source>
</evidence>
<dbReference type="RefSeq" id="WP_028703978.1">
    <property type="nucleotide sequence ID" value="NZ_LR134473.1"/>
</dbReference>
<keyword evidence="5" id="KW-0804">Transcription</keyword>
<keyword evidence="4" id="KW-0010">Activator</keyword>
<dbReference type="EMBL" id="LR134473">
    <property type="protein sequence ID" value="VEI03888.1"/>
    <property type="molecule type" value="Genomic_DNA"/>
</dbReference>
<dbReference type="AlphaFoldDB" id="A0A3S4V808"/>
<dbReference type="Pfam" id="PF03466">
    <property type="entry name" value="LysR_substrate"/>
    <property type="match status" value="1"/>
</dbReference>
<dbReference type="SUPFAM" id="SSF46785">
    <property type="entry name" value="Winged helix' DNA-binding domain"/>
    <property type="match status" value="1"/>
</dbReference>
<keyword evidence="9" id="KW-1185">Reference proteome</keyword>
<evidence type="ECO:0000256" key="3">
    <source>
        <dbReference type="ARBA" id="ARBA00023125"/>
    </source>
</evidence>
<dbReference type="InterPro" id="IPR036390">
    <property type="entry name" value="WH_DNA-bd_sf"/>
</dbReference>
<dbReference type="PROSITE" id="PS50931">
    <property type="entry name" value="HTH_LYSR"/>
    <property type="match status" value="1"/>
</dbReference>
<dbReference type="OrthoDB" id="3181812at2"/>
<dbReference type="GO" id="GO:0003677">
    <property type="term" value="F:DNA binding"/>
    <property type="evidence" value="ECO:0007669"/>
    <property type="project" value="UniProtKB-KW"/>
</dbReference>
<evidence type="ECO:0000259" key="7">
    <source>
        <dbReference type="PROSITE" id="PS50931"/>
    </source>
</evidence>
<reference evidence="8 9" key="1">
    <citation type="submission" date="2018-12" db="EMBL/GenBank/DDBJ databases">
        <authorList>
            <consortium name="Pathogen Informatics"/>
        </authorList>
    </citation>
    <scope>NUCLEOTIDE SEQUENCE [LARGE SCALE GENOMIC DNA]</scope>
    <source>
        <strain evidence="8 9">NCTC13652</strain>
    </source>
</reference>
<dbReference type="STRING" id="1122997.GCA_000425285_02145"/>
<evidence type="ECO:0000256" key="4">
    <source>
        <dbReference type="ARBA" id="ARBA00023159"/>
    </source>
</evidence>
<feature type="domain" description="HTH lysR-type" evidence="7">
    <location>
        <begin position="1"/>
        <end position="57"/>
    </location>
</feature>
<sequence length="307" mass="32764">MNLRWVEYLVALADERHFGRAAARCGVSQPTLSAQLRRFEEELGGPLVVREPRVELTELGRRVVGPARQMLSLAEDISWAGRDQEGSVTGTVRVGIFPTLAAYLLPHLLAGLDHDAPGVDLSVVEEKSATLLGLLDSGEIDVALLASAVPAKLSSVPVFREEFLLATPADDPLGTDPGPVDPAALRGTDLILMSEGHCLRDQVLEVCADSGSGVRKDIQPGSVATLSQLVAAGSGRTLMPRMAVSPPMAPDPRIALREFTEPRPHRDVVVCGRAAVLERRAVRALVAVLRDLPGGLVEPLESLCYST</sequence>
<dbReference type="GO" id="GO:0032993">
    <property type="term" value="C:protein-DNA complex"/>
    <property type="evidence" value="ECO:0007669"/>
    <property type="project" value="TreeGrafter"/>
</dbReference>
<dbReference type="Proteomes" id="UP000277858">
    <property type="component" value="Chromosome"/>
</dbReference>
<gene>
    <name evidence="8" type="primary">oxyR</name>
    <name evidence="8" type="ORF">NCTC13652_02102</name>
</gene>
<dbReference type="CDD" id="cd08411">
    <property type="entry name" value="PBP2_OxyR"/>
    <property type="match status" value="1"/>
</dbReference>
<organism evidence="8 9">
    <name type="scientific">Acidipropionibacterium jensenii</name>
    <dbReference type="NCBI Taxonomy" id="1749"/>
    <lineage>
        <taxon>Bacteria</taxon>
        <taxon>Bacillati</taxon>
        <taxon>Actinomycetota</taxon>
        <taxon>Actinomycetes</taxon>
        <taxon>Propionibacteriales</taxon>
        <taxon>Propionibacteriaceae</taxon>
        <taxon>Acidipropionibacterium</taxon>
    </lineage>
</organism>
<comment type="similarity">
    <text evidence="1">Belongs to the LysR transcriptional regulatory family.</text>
</comment>
<dbReference type="PRINTS" id="PR00039">
    <property type="entry name" value="HTHLYSR"/>
</dbReference>